<dbReference type="PIRSF" id="PIRSF024492">
    <property type="entry name" value="UCP024492"/>
    <property type="match status" value="1"/>
</dbReference>
<dbReference type="Proteomes" id="UP000321201">
    <property type="component" value="Unassembled WGS sequence"/>
</dbReference>
<protein>
    <submittedName>
        <fullName evidence="1">DUF488 domain-containing protein</fullName>
    </submittedName>
</protein>
<keyword evidence="2" id="KW-1185">Reference proteome</keyword>
<proteinExistence type="predicted"/>
<dbReference type="Pfam" id="PF04343">
    <property type="entry name" value="DUF488"/>
    <property type="match status" value="1"/>
</dbReference>
<dbReference type="InterPro" id="IPR014519">
    <property type="entry name" value="UCP024492"/>
</dbReference>
<evidence type="ECO:0000313" key="2">
    <source>
        <dbReference type="Proteomes" id="UP000321201"/>
    </source>
</evidence>
<name>A0A5C7EK89_9PROT</name>
<dbReference type="PANTHER" id="PTHR39337">
    <property type="entry name" value="BLR5642 PROTEIN"/>
    <property type="match status" value="1"/>
</dbReference>
<accession>A0A5C7EK89</accession>
<dbReference type="EMBL" id="VPFL01000010">
    <property type="protein sequence ID" value="TXF11877.1"/>
    <property type="molecule type" value="Genomic_DNA"/>
</dbReference>
<gene>
    <name evidence="1" type="ORF">FR698_08700</name>
</gene>
<dbReference type="InterPro" id="IPR007438">
    <property type="entry name" value="DUF488"/>
</dbReference>
<dbReference type="InParanoid" id="A0A5C7EK89"/>
<comment type="caution">
    <text evidence="1">The sequence shown here is derived from an EMBL/GenBank/DDBJ whole genome shotgun (WGS) entry which is preliminary data.</text>
</comment>
<sequence length="183" mass="20122">MALVYTVGHSTRKLEAFLDLLRQHGIQQLVDVRRFPASRRHPHFAREPLAQALSAAGIGYVHEPALGGWRSPRPGSPNTAWRQKSFQGYADHMDTPEFRAALERVIAAACPRPTAVMCAEITPWRCHRQLIADALVVRGHAVGHIVTAQQTETHRLHPGARALEDGRLVYAGPAPLPGLDAES</sequence>
<dbReference type="PANTHER" id="PTHR39337:SF1">
    <property type="entry name" value="BLR5642 PROTEIN"/>
    <property type="match status" value="1"/>
</dbReference>
<dbReference type="AlphaFoldDB" id="A0A5C7EK89"/>
<dbReference type="OrthoDB" id="9789109at2"/>
<reference evidence="1 2" key="1">
    <citation type="submission" date="2019-08" db="EMBL/GenBank/DDBJ databases">
        <title>Pelomicrobium methylotrophicum gen. nov., sp. nov. a moderately thermophilic, facultatively anaerobic, lithoautotrophic and methylotrophic bacterium isolated from a terrestrial mud volcano.</title>
        <authorList>
            <person name="Slobodkina G.B."/>
            <person name="Merkel A.Y."/>
            <person name="Slobodkin A.I."/>
        </authorList>
    </citation>
    <scope>NUCLEOTIDE SEQUENCE [LARGE SCALE GENOMIC DNA]</scope>
    <source>
        <strain evidence="1 2">SM250</strain>
    </source>
</reference>
<organism evidence="1 2">
    <name type="scientific">Pelomicrobium methylotrophicum</name>
    <dbReference type="NCBI Taxonomy" id="2602750"/>
    <lineage>
        <taxon>Bacteria</taxon>
        <taxon>Pseudomonadati</taxon>
        <taxon>Pseudomonadota</taxon>
        <taxon>Hydrogenophilia</taxon>
        <taxon>Hydrogenophilia incertae sedis</taxon>
        <taxon>Pelomicrobium</taxon>
    </lineage>
</organism>
<evidence type="ECO:0000313" key="1">
    <source>
        <dbReference type="EMBL" id="TXF11877.1"/>
    </source>
</evidence>